<evidence type="ECO:0000313" key="3">
    <source>
        <dbReference type="Proteomes" id="UP001266305"/>
    </source>
</evidence>
<organism evidence="2 3">
    <name type="scientific">Saguinus oedipus</name>
    <name type="common">Cotton-top tamarin</name>
    <name type="synonym">Oedipomidas oedipus</name>
    <dbReference type="NCBI Taxonomy" id="9490"/>
    <lineage>
        <taxon>Eukaryota</taxon>
        <taxon>Metazoa</taxon>
        <taxon>Chordata</taxon>
        <taxon>Craniata</taxon>
        <taxon>Vertebrata</taxon>
        <taxon>Euteleostomi</taxon>
        <taxon>Mammalia</taxon>
        <taxon>Eutheria</taxon>
        <taxon>Euarchontoglires</taxon>
        <taxon>Primates</taxon>
        <taxon>Haplorrhini</taxon>
        <taxon>Platyrrhini</taxon>
        <taxon>Cebidae</taxon>
        <taxon>Callitrichinae</taxon>
        <taxon>Saguinus</taxon>
    </lineage>
</organism>
<sequence>MCTHHFSPNSDLPQDLCPLYRPGEWEDLASEKDINPFSKFKSINKEKRQQNGERSMTLDSRPTGPLEKSTEHTPTKPSGGSVSEKLKKLESSRETSSSSPIVTKLSKEPSDTSAAFESTAKEKSFLGEDEDFVDLEELSSQTDGGMDKKDTLKECLSLDPEEQKKAELQINNSAMEMQVQSALHFLGTENDVELKGALDLETCEKQDIMPEVDKQSGSPESQVENTLNIHEDLDKVKLIEYYLNKNKEGSQVSENLQKTELSDGKSIEPGGIDITLSSSLSQAGDLLTEGNKEPDKTWVKEREPLLVKLNSSTEENVIKEALDSSLKYTLDNSCQGAQMDNKSEVQLWLLKRIQVPIEDILPSKEEKSKTPPMFLCIKVGKPMRKSFATHTAAMVQQYGRRRKQPEYWFAVPRE</sequence>
<name>A0ABQ9VY40_SAGOE</name>
<keyword evidence="3" id="KW-1185">Reference proteome</keyword>
<gene>
    <name evidence="2" type="primary">NCOA7_3</name>
    <name evidence="2" type="ORF">P7K49_008562</name>
</gene>
<keyword evidence="2" id="KW-0675">Receptor</keyword>
<feature type="non-terminal residue" evidence="2">
    <location>
        <position position="414"/>
    </location>
</feature>
<feature type="region of interest" description="Disordered" evidence="1">
    <location>
        <begin position="1"/>
        <end position="20"/>
    </location>
</feature>
<reference evidence="2 3" key="1">
    <citation type="submission" date="2023-05" db="EMBL/GenBank/DDBJ databases">
        <title>B98-5 Cell Line De Novo Hybrid Assembly: An Optical Mapping Approach.</title>
        <authorList>
            <person name="Kananen K."/>
            <person name="Auerbach J.A."/>
            <person name="Kautto E."/>
            <person name="Blachly J.S."/>
        </authorList>
    </citation>
    <scope>NUCLEOTIDE SEQUENCE [LARGE SCALE GENOMIC DNA]</scope>
    <source>
        <strain evidence="2">B95-8</strain>
        <tissue evidence="2">Cell line</tissue>
    </source>
</reference>
<evidence type="ECO:0000256" key="1">
    <source>
        <dbReference type="SAM" id="MobiDB-lite"/>
    </source>
</evidence>
<comment type="caution">
    <text evidence="2">The sequence shown here is derived from an EMBL/GenBank/DDBJ whole genome shotgun (WGS) entry which is preliminary data.</text>
</comment>
<accession>A0ABQ9VY40</accession>
<dbReference type="EMBL" id="JASSZA010000004">
    <property type="protein sequence ID" value="KAK2114296.1"/>
    <property type="molecule type" value="Genomic_DNA"/>
</dbReference>
<protein>
    <submittedName>
        <fullName evidence="2">Nuclear receptor coactivator 7</fullName>
    </submittedName>
</protein>
<evidence type="ECO:0000313" key="2">
    <source>
        <dbReference type="EMBL" id="KAK2114296.1"/>
    </source>
</evidence>
<proteinExistence type="predicted"/>
<feature type="compositionally biased region" description="Polar residues" evidence="1">
    <location>
        <begin position="1"/>
        <end position="12"/>
    </location>
</feature>
<dbReference type="Proteomes" id="UP001266305">
    <property type="component" value="Unassembled WGS sequence"/>
</dbReference>
<feature type="region of interest" description="Disordered" evidence="1">
    <location>
        <begin position="36"/>
        <end position="132"/>
    </location>
</feature>
<feature type="compositionally biased region" description="Basic and acidic residues" evidence="1">
    <location>
        <begin position="84"/>
        <end position="93"/>
    </location>
</feature>